<evidence type="ECO:0000313" key="2">
    <source>
        <dbReference type="Proteomes" id="UP000244722"/>
    </source>
</evidence>
<reference evidence="1 2" key="1">
    <citation type="submission" date="2017-04" db="EMBL/GenBank/DDBJ databases">
        <title>Draft genome sequence of Tuber borchii Vittad., a whitish edible truffle.</title>
        <authorList>
            <consortium name="DOE Joint Genome Institute"/>
            <person name="Murat C."/>
            <person name="Kuo A."/>
            <person name="Barry K.W."/>
            <person name="Clum A."/>
            <person name="Dockter R.B."/>
            <person name="Fauchery L."/>
            <person name="Iotti M."/>
            <person name="Kohler A."/>
            <person name="Labutti K."/>
            <person name="Lindquist E.A."/>
            <person name="Lipzen A."/>
            <person name="Ohm R.A."/>
            <person name="Wang M."/>
            <person name="Grigoriev I.V."/>
            <person name="Zambonelli A."/>
            <person name="Martin F.M."/>
        </authorList>
    </citation>
    <scope>NUCLEOTIDE SEQUENCE [LARGE SCALE GENOMIC DNA]</scope>
    <source>
        <strain evidence="1 2">Tbo3840</strain>
    </source>
</reference>
<evidence type="ECO:0000313" key="1">
    <source>
        <dbReference type="EMBL" id="PUU77264.1"/>
    </source>
</evidence>
<proteinExistence type="predicted"/>
<name>A0A2T6ZPA9_TUBBO</name>
<dbReference type="EMBL" id="NESQ01000157">
    <property type="protein sequence ID" value="PUU77264.1"/>
    <property type="molecule type" value="Genomic_DNA"/>
</dbReference>
<organism evidence="1 2">
    <name type="scientific">Tuber borchii</name>
    <name type="common">White truffle</name>
    <dbReference type="NCBI Taxonomy" id="42251"/>
    <lineage>
        <taxon>Eukaryota</taxon>
        <taxon>Fungi</taxon>
        <taxon>Dikarya</taxon>
        <taxon>Ascomycota</taxon>
        <taxon>Pezizomycotina</taxon>
        <taxon>Pezizomycetes</taxon>
        <taxon>Pezizales</taxon>
        <taxon>Tuberaceae</taxon>
        <taxon>Tuber</taxon>
    </lineage>
</organism>
<dbReference type="SUPFAM" id="SSF50630">
    <property type="entry name" value="Acid proteases"/>
    <property type="match status" value="1"/>
</dbReference>
<dbReference type="STRING" id="42251.A0A2T6ZPA9"/>
<sequence length="165" mass="18426">MYTGDIFATDITEEILHTNIARDLGINYLSEATGDKLIHCPQMVNGYIFGKAGRSIIPFPISFNSPPRWVFFMFDTGAPQTFLTEQASKAIGVIPDPEEPGTVLDINGYLTTVFISPNNCLFAHINLLGTLFCRLNHVFAVEDYYRGTVSFHFGGKWKLVEKKGL</sequence>
<accession>A0A2T6ZPA9</accession>
<protein>
    <recommendedName>
        <fullName evidence="3">Peptidase A1 domain-containing protein</fullName>
    </recommendedName>
</protein>
<evidence type="ECO:0008006" key="3">
    <source>
        <dbReference type="Google" id="ProtNLM"/>
    </source>
</evidence>
<dbReference type="OrthoDB" id="5414761at2759"/>
<keyword evidence="2" id="KW-1185">Reference proteome</keyword>
<dbReference type="AlphaFoldDB" id="A0A2T6ZPA9"/>
<dbReference type="InterPro" id="IPR021109">
    <property type="entry name" value="Peptidase_aspartic_dom_sf"/>
</dbReference>
<dbReference type="Proteomes" id="UP000244722">
    <property type="component" value="Unassembled WGS sequence"/>
</dbReference>
<gene>
    <name evidence="1" type="ORF">B9Z19DRAFT_1128524</name>
</gene>
<comment type="caution">
    <text evidence="1">The sequence shown here is derived from an EMBL/GenBank/DDBJ whole genome shotgun (WGS) entry which is preliminary data.</text>
</comment>